<evidence type="ECO:0000259" key="14">
    <source>
        <dbReference type="Pfam" id="PF00294"/>
    </source>
</evidence>
<dbReference type="SUPFAM" id="SSF53613">
    <property type="entry name" value="Ribokinase-like"/>
    <property type="match status" value="1"/>
</dbReference>
<keyword evidence="7 13" id="KW-0418">Kinase</keyword>
<dbReference type="InterPro" id="IPR011611">
    <property type="entry name" value="PfkB_dom"/>
</dbReference>
<evidence type="ECO:0000256" key="8">
    <source>
        <dbReference type="ARBA" id="ARBA00022840"/>
    </source>
</evidence>
<evidence type="ECO:0000256" key="7">
    <source>
        <dbReference type="ARBA" id="ARBA00022777"/>
    </source>
</evidence>
<reference evidence="15" key="1">
    <citation type="submission" date="2020-05" db="UniProtKB">
        <authorList>
            <consortium name="EnsemblMetazoa"/>
        </authorList>
    </citation>
    <scope>IDENTIFICATION</scope>
    <source>
        <strain evidence="15">BB02</strain>
    </source>
</reference>
<keyword evidence="5 13" id="KW-0660">Purine salvage</keyword>
<comment type="subunit">
    <text evidence="13">Monomer.</text>
</comment>
<dbReference type="Proteomes" id="UP000076420">
    <property type="component" value="Unassembled WGS sequence"/>
</dbReference>
<comment type="similarity">
    <text evidence="2 13">Belongs to the carbohydrate kinase PfkB family.</text>
</comment>
<evidence type="ECO:0000256" key="9">
    <source>
        <dbReference type="ARBA" id="ARBA00022842"/>
    </source>
</evidence>
<dbReference type="VEuPathDB" id="VectorBase:BGLAX_046569"/>
<feature type="domain" description="Carbohydrate kinase PfkB" evidence="14">
    <location>
        <begin position="139"/>
        <end position="342"/>
    </location>
</feature>
<evidence type="ECO:0000313" key="15">
    <source>
        <dbReference type="EnsemblMetazoa" id="BGLB032576-PA"/>
    </source>
</evidence>
<dbReference type="Pfam" id="PF00294">
    <property type="entry name" value="PfkB"/>
    <property type="match status" value="1"/>
</dbReference>
<dbReference type="VEuPathDB" id="VectorBase:BGLB032576"/>
<dbReference type="PANTHER" id="PTHR45769">
    <property type="entry name" value="ADENOSINE KINASE"/>
    <property type="match status" value="1"/>
</dbReference>
<dbReference type="Gene3D" id="3.30.1110.10">
    <property type="match status" value="2"/>
</dbReference>
<dbReference type="GO" id="GO:0005524">
    <property type="term" value="F:ATP binding"/>
    <property type="evidence" value="ECO:0007669"/>
    <property type="project" value="UniProtKB-UniRule"/>
</dbReference>
<comment type="pathway">
    <text evidence="1 13">Purine metabolism; AMP biosynthesis via salvage pathway; AMP from adenosine: step 1/1.</text>
</comment>
<comment type="subcellular location">
    <subcellularLocation>
        <location evidence="13">Nucleus</location>
    </subcellularLocation>
</comment>
<keyword evidence="9 13" id="KW-0460">Magnesium</keyword>
<comment type="catalytic activity">
    <reaction evidence="10 13">
        <text>adenosine + ATP = AMP + ADP + H(+)</text>
        <dbReference type="Rhea" id="RHEA:20824"/>
        <dbReference type="ChEBI" id="CHEBI:15378"/>
        <dbReference type="ChEBI" id="CHEBI:16335"/>
        <dbReference type="ChEBI" id="CHEBI:30616"/>
        <dbReference type="ChEBI" id="CHEBI:456215"/>
        <dbReference type="ChEBI" id="CHEBI:456216"/>
        <dbReference type="EC" id="2.7.1.20"/>
    </reaction>
</comment>
<dbReference type="GO" id="GO:0005634">
    <property type="term" value="C:nucleus"/>
    <property type="evidence" value="ECO:0007669"/>
    <property type="project" value="UniProtKB-SubCell"/>
</dbReference>
<keyword evidence="13" id="KW-0539">Nucleus</keyword>
<dbReference type="FunFam" id="3.40.1190.20:FF:000076">
    <property type="entry name" value="Adenosine kinase"/>
    <property type="match status" value="1"/>
</dbReference>
<evidence type="ECO:0000313" key="16">
    <source>
        <dbReference type="Proteomes" id="UP000076420"/>
    </source>
</evidence>
<dbReference type="InterPro" id="IPR002173">
    <property type="entry name" value="Carboh/pur_kinase_PfkB_CS"/>
</dbReference>
<dbReference type="KEGG" id="bgt:106057879"/>
<evidence type="ECO:0000256" key="10">
    <source>
        <dbReference type="ARBA" id="ARBA00051362"/>
    </source>
</evidence>
<evidence type="ECO:0000256" key="2">
    <source>
        <dbReference type="ARBA" id="ARBA00010688"/>
    </source>
</evidence>
<feature type="active site" description="Proton acceptor" evidence="12">
    <location>
        <position position="304"/>
    </location>
</feature>
<sequence>MSENDCSPRKRYCKADKEYTQGDNDLPKKLKKDMKGVLLGYGNPLLDISVQAQEDYLAKYELKADNAILAEDKHQPMYEEIPNIFTDVDYVPGGAALNTIRVAQVLESNFVFHLNLVFQLEKSGHTIHNNSYYWNGRCRSLVANLAAANCFSEDHLDNPEIWAAVEAAKFIYFGVSLKCSQLVLRIAKFASENNKTVLMNMSAPFLCTFFKEPMLKMLPYADYWFGNESEALEFAKANDLGTDDIKEIAIKLAQWDKVNKSRSRIVVITQGVSPAIVAQDDKATEYDIIPIKQEDIVDSNGAGDSFVGGFLSELVQGKDLESCMKKGHEVANKCLQNIGCTFRNTPL</sequence>
<evidence type="ECO:0000256" key="3">
    <source>
        <dbReference type="ARBA" id="ARBA00012119"/>
    </source>
</evidence>
<dbReference type="InterPro" id="IPR001805">
    <property type="entry name" value="Adenokinase"/>
</dbReference>
<dbReference type="OrthoDB" id="432447at2759"/>
<comment type="function">
    <text evidence="13">ATP dependent phosphorylation of adenosine and other related nucleoside analogs to monophosphate derivatives.</text>
</comment>
<dbReference type="PANTHER" id="PTHR45769:SF3">
    <property type="entry name" value="ADENOSINE KINASE"/>
    <property type="match status" value="1"/>
</dbReference>
<dbReference type="EC" id="2.7.1.20" evidence="3 13"/>
<keyword evidence="8 13" id="KW-0067">ATP-binding</keyword>
<dbReference type="InterPro" id="IPR029056">
    <property type="entry name" value="Ribokinase-like"/>
</dbReference>
<dbReference type="GO" id="GO:0005829">
    <property type="term" value="C:cytosol"/>
    <property type="evidence" value="ECO:0007669"/>
    <property type="project" value="TreeGrafter"/>
</dbReference>
<proteinExistence type="inferred from homology"/>
<accession>A0A2C9LLQ5</accession>
<dbReference type="GO" id="GO:0004001">
    <property type="term" value="F:adenosine kinase activity"/>
    <property type="evidence" value="ECO:0007669"/>
    <property type="project" value="UniProtKB-UniRule"/>
</dbReference>
<dbReference type="GO" id="GO:0006144">
    <property type="term" value="P:purine nucleobase metabolic process"/>
    <property type="evidence" value="ECO:0007669"/>
    <property type="project" value="TreeGrafter"/>
</dbReference>
<evidence type="ECO:0000256" key="4">
    <source>
        <dbReference type="ARBA" id="ARBA00022679"/>
    </source>
</evidence>
<dbReference type="PROSITE" id="PS00584">
    <property type="entry name" value="PFKB_KINASES_2"/>
    <property type="match status" value="1"/>
</dbReference>
<dbReference type="CDD" id="cd01168">
    <property type="entry name" value="adenosine_kinase"/>
    <property type="match status" value="1"/>
</dbReference>
<evidence type="ECO:0000256" key="12">
    <source>
        <dbReference type="PIRSR" id="PIRSR601805-1"/>
    </source>
</evidence>
<dbReference type="Gene3D" id="3.40.1190.20">
    <property type="match status" value="1"/>
</dbReference>
<organism evidence="15 16">
    <name type="scientific">Biomphalaria glabrata</name>
    <name type="common">Bloodfluke planorb</name>
    <name type="synonym">Freshwater snail</name>
    <dbReference type="NCBI Taxonomy" id="6526"/>
    <lineage>
        <taxon>Eukaryota</taxon>
        <taxon>Metazoa</taxon>
        <taxon>Spiralia</taxon>
        <taxon>Lophotrochozoa</taxon>
        <taxon>Mollusca</taxon>
        <taxon>Gastropoda</taxon>
        <taxon>Heterobranchia</taxon>
        <taxon>Euthyneura</taxon>
        <taxon>Panpulmonata</taxon>
        <taxon>Hygrophila</taxon>
        <taxon>Lymnaeoidea</taxon>
        <taxon>Planorbidae</taxon>
        <taxon>Biomphalaria</taxon>
    </lineage>
</organism>
<keyword evidence="4 13" id="KW-0808">Transferase</keyword>
<protein>
    <recommendedName>
        <fullName evidence="11 13">Adenosine kinase</fullName>
        <shortName evidence="13">AK</shortName>
        <ecNumber evidence="3 13">2.7.1.20</ecNumber>
    </recommendedName>
    <alternativeName>
        <fullName evidence="13">Adenosine 5'-phosphotransferase</fullName>
    </alternativeName>
</protein>
<evidence type="ECO:0000256" key="11">
    <source>
        <dbReference type="ARBA" id="ARBA00068771"/>
    </source>
</evidence>
<evidence type="ECO:0000256" key="5">
    <source>
        <dbReference type="ARBA" id="ARBA00022726"/>
    </source>
</evidence>
<evidence type="ECO:0000256" key="13">
    <source>
        <dbReference type="RuleBase" id="RU368116"/>
    </source>
</evidence>
<dbReference type="EnsemblMetazoa" id="BGLB032576-RA">
    <property type="protein sequence ID" value="BGLB032576-PA"/>
    <property type="gene ID" value="BGLB032576"/>
</dbReference>
<dbReference type="AlphaFoldDB" id="A0A2C9LLQ5"/>
<dbReference type="GO" id="GO:0044209">
    <property type="term" value="P:AMP salvage"/>
    <property type="evidence" value="ECO:0007669"/>
    <property type="project" value="UniProtKB-UniRule"/>
</dbReference>
<dbReference type="GO" id="GO:0006166">
    <property type="term" value="P:purine ribonucleoside salvage"/>
    <property type="evidence" value="ECO:0007669"/>
    <property type="project" value="UniProtKB-KW"/>
</dbReference>
<gene>
    <name evidence="15" type="primary">106057879</name>
</gene>
<keyword evidence="6 13" id="KW-0547">Nucleotide-binding</keyword>
<dbReference type="UniPathway" id="UPA00588">
    <property type="reaction ID" value="UER00659"/>
</dbReference>
<comment type="cofactor">
    <cofactor evidence="13">
        <name>Mg(2+)</name>
        <dbReference type="ChEBI" id="CHEBI:18420"/>
    </cofactor>
    <text evidence="13">Binds 3 Mg(2+) ions per subunit.</text>
</comment>
<evidence type="ECO:0000256" key="6">
    <source>
        <dbReference type="ARBA" id="ARBA00022741"/>
    </source>
</evidence>
<dbReference type="STRING" id="6526.A0A2C9LLQ5"/>
<name>A0A2C9LLQ5_BIOGL</name>
<evidence type="ECO:0000256" key="1">
    <source>
        <dbReference type="ARBA" id="ARBA00004801"/>
    </source>
</evidence>